<dbReference type="GO" id="GO:0003677">
    <property type="term" value="F:DNA binding"/>
    <property type="evidence" value="ECO:0007669"/>
    <property type="project" value="UniProtKB-KW"/>
</dbReference>
<dbReference type="Pfam" id="PF00392">
    <property type="entry name" value="GntR"/>
    <property type="match status" value="1"/>
</dbReference>
<evidence type="ECO:0000313" key="9">
    <source>
        <dbReference type="Proteomes" id="UP000004535"/>
    </source>
</evidence>
<dbReference type="InterPro" id="IPR015424">
    <property type="entry name" value="PyrdxlP-dep_Trfase"/>
</dbReference>
<dbReference type="PANTHER" id="PTHR46577:SF1">
    <property type="entry name" value="HTH-TYPE TRANSCRIPTIONAL REGULATORY PROTEIN GABR"/>
    <property type="match status" value="1"/>
</dbReference>
<dbReference type="PANTHER" id="PTHR46577">
    <property type="entry name" value="HTH-TYPE TRANSCRIPTIONAL REGULATORY PROTEIN GABR"/>
    <property type="match status" value="1"/>
</dbReference>
<gene>
    <name evidence="8" type="ORF">BURMUCGD2_5244</name>
</gene>
<evidence type="ECO:0000256" key="1">
    <source>
        <dbReference type="ARBA" id="ARBA00005384"/>
    </source>
</evidence>
<dbReference type="PROSITE" id="PS50949">
    <property type="entry name" value="HTH_GNTR"/>
    <property type="match status" value="1"/>
</dbReference>
<dbReference type="EMBL" id="ACFC01000001">
    <property type="protein sequence ID" value="EEE09871.1"/>
    <property type="molecule type" value="Genomic_DNA"/>
</dbReference>
<accession>B9BJI8</accession>
<evidence type="ECO:0000256" key="5">
    <source>
        <dbReference type="ARBA" id="ARBA00023163"/>
    </source>
</evidence>
<comment type="similarity">
    <text evidence="1">In the C-terminal section; belongs to the class-I pyridoxal-phosphate-dependent aminotransferase family.</text>
</comment>
<dbReference type="SMART" id="SM00345">
    <property type="entry name" value="HTH_GNTR"/>
    <property type="match status" value="1"/>
</dbReference>
<dbReference type="InterPro" id="IPR036390">
    <property type="entry name" value="WH_DNA-bd_sf"/>
</dbReference>
<dbReference type="Pfam" id="PF00155">
    <property type="entry name" value="Aminotran_1_2"/>
    <property type="match status" value="1"/>
</dbReference>
<dbReference type="GO" id="GO:0003700">
    <property type="term" value="F:DNA-binding transcription factor activity"/>
    <property type="evidence" value="ECO:0007669"/>
    <property type="project" value="InterPro"/>
</dbReference>
<dbReference type="InterPro" id="IPR051446">
    <property type="entry name" value="HTH_trans_reg/aminotransferase"/>
</dbReference>
<dbReference type="Gene3D" id="1.10.10.10">
    <property type="entry name" value="Winged helix-like DNA-binding domain superfamily/Winged helix DNA-binding domain"/>
    <property type="match status" value="1"/>
</dbReference>
<dbReference type="InterPro" id="IPR000524">
    <property type="entry name" value="Tscrpt_reg_HTH_GntR"/>
</dbReference>
<dbReference type="Proteomes" id="UP000004535">
    <property type="component" value="Unassembled WGS sequence"/>
</dbReference>
<evidence type="ECO:0000256" key="4">
    <source>
        <dbReference type="ARBA" id="ARBA00023125"/>
    </source>
</evidence>
<evidence type="ECO:0000259" key="7">
    <source>
        <dbReference type="PROSITE" id="PS50949"/>
    </source>
</evidence>
<evidence type="ECO:0000313" key="8">
    <source>
        <dbReference type="EMBL" id="EEE09871.1"/>
    </source>
</evidence>
<dbReference type="InterPro" id="IPR015421">
    <property type="entry name" value="PyrdxlP-dep_Trfase_major"/>
</dbReference>
<protein>
    <submittedName>
        <fullName evidence="8">Transcriptional regulator, GntR family</fullName>
    </submittedName>
</protein>
<organism evidence="8 9">
    <name type="scientific">Burkholderia multivorans CGD2</name>
    <dbReference type="NCBI Taxonomy" id="513052"/>
    <lineage>
        <taxon>Bacteria</taxon>
        <taxon>Pseudomonadati</taxon>
        <taxon>Pseudomonadota</taxon>
        <taxon>Betaproteobacteria</taxon>
        <taxon>Burkholderiales</taxon>
        <taxon>Burkholderiaceae</taxon>
        <taxon>Burkholderia</taxon>
        <taxon>Burkholderia cepacia complex</taxon>
    </lineage>
</organism>
<feature type="region of interest" description="Disordered" evidence="6">
    <location>
        <begin position="1"/>
        <end position="25"/>
    </location>
</feature>
<evidence type="ECO:0000256" key="6">
    <source>
        <dbReference type="SAM" id="MobiDB-lite"/>
    </source>
</evidence>
<name>B9BJI8_9BURK</name>
<proteinExistence type="inferred from homology"/>
<comment type="caution">
    <text evidence="8">The sequence shown here is derived from an EMBL/GenBank/DDBJ whole genome shotgun (WGS) entry which is preliminary data.</text>
</comment>
<dbReference type="GO" id="GO:0030170">
    <property type="term" value="F:pyridoxal phosphate binding"/>
    <property type="evidence" value="ECO:0007669"/>
    <property type="project" value="InterPro"/>
</dbReference>
<keyword evidence="5" id="KW-0804">Transcription</keyword>
<sequence>MDAARSSRPPKPTAEGGRRIRAAADWPRRYDKVRFRPDSKQSQDRKIEMHHRPMTTLSIGLDRSGRTSLSAQIYGSIRDAIESGKLASGARLPSWSDLAAQLGVSRGTVRAAYERLIDEQFAIGLGAAGTRVAERPAVPVAAGWSPEAPPLPDLFAGFGNAPLPFQMGVPSQAAFPFKLWSRVQARAARRASAAPVGYPDPRGDPDLRREIAAYLAVARGLRCSPSQVFITAGFSGALGLAIRGLGVEGRHAWIEDPGFPLTRTALGLAGMTVAAVPVDADGLDVDAGIRDTNDAALAVVTPGQQAPLGVTMSLARRIALLAWARQNDAWIVEDDYLSELQLTGRAAPALASLDQDGRVLHIGSFSKTLSPALRLGFLVVPPDIARRFGDVAACLAPAPAACAQHAVTEFIQDGHYLRHLRRMKRLYAAHREALLRCLNEQRSTAIAVQATAGMAVVTALPADVSDVDIAMRARACGLSPVPLSPWYMGAARQQGLLLGVTNLNHSTLADDCRRLLALVREHR</sequence>
<keyword evidence="2" id="KW-0663">Pyridoxal phosphate</keyword>
<dbReference type="InterPro" id="IPR004839">
    <property type="entry name" value="Aminotransferase_I/II_large"/>
</dbReference>
<feature type="domain" description="HTH gntR-type" evidence="7">
    <location>
        <begin position="67"/>
        <end position="135"/>
    </location>
</feature>
<dbReference type="AlphaFoldDB" id="B9BJI8"/>
<reference evidence="8 9" key="1">
    <citation type="journal article" date="2012" name="J. Bacteriol.">
        <title>Draft Genome Sequence Determination for Cystic Fibrosis and Chronic Granulomatous Disease Burkholderia multivorans Isolates.</title>
        <authorList>
            <person name="Varga J.J."/>
            <person name="Losada L."/>
            <person name="Zelazny A.M."/>
            <person name="Brinkac L."/>
            <person name="Harkins D."/>
            <person name="Radune D."/>
            <person name="Hostetler J."/>
            <person name="Sampaio E.P."/>
            <person name="Ronning C.M."/>
            <person name="Nierman W.C."/>
            <person name="Greenberg D.E."/>
            <person name="Holland S.M."/>
            <person name="Goldberg J.B."/>
        </authorList>
    </citation>
    <scope>NUCLEOTIDE SEQUENCE [LARGE SCALE GENOMIC DNA]</scope>
    <source>
        <strain evidence="8 9">CGD2</strain>
    </source>
</reference>
<evidence type="ECO:0000256" key="3">
    <source>
        <dbReference type="ARBA" id="ARBA00023015"/>
    </source>
</evidence>
<keyword evidence="4" id="KW-0238">DNA-binding</keyword>
<dbReference type="Gene3D" id="3.40.640.10">
    <property type="entry name" value="Type I PLP-dependent aspartate aminotransferase-like (Major domain)"/>
    <property type="match status" value="1"/>
</dbReference>
<dbReference type="InterPro" id="IPR036388">
    <property type="entry name" value="WH-like_DNA-bd_sf"/>
</dbReference>
<dbReference type="SUPFAM" id="SSF46785">
    <property type="entry name" value="Winged helix' DNA-binding domain"/>
    <property type="match status" value="1"/>
</dbReference>
<keyword evidence="3" id="KW-0805">Transcription regulation</keyword>
<evidence type="ECO:0000256" key="2">
    <source>
        <dbReference type="ARBA" id="ARBA00022898"/>
    </source>
</evidence>
<dbReference type="CDD" id="cd00609">
    <property type="entry name" value="AAT_like"/>
    <property type="match status" value="1"/>
</dbReference>
<dbReference type="SUPFAM" id="SSF53383">
    <property type="entry name" value="PLP-dependent transferases"/>
    <property type="match status" value="1"/>
</dbReference>
<dbReference type="CDD" id="cd07377">
    <property type="entry name" value="WHTH_GntR"/>
    <property type="match status" value="1"/>
</dbReference>